<dbReference type="SUPFAM" id="SSF46785">
    <property type="entry name" value="Winged helix' DNA-binding domain"/>
    <property type="match status" value="1"/>
</dbReference>
<keyword evidence="1" id="KW-0805">Transcription regulation</keyword>
<keyword evidence="6" id="KW-1185">Reference proteome</keyword>
<dbReference type="InterPro" id="IPR036388">
    <property type="entry name" value="WH-like_DNA-bd_sf"/>
</dbReference>
<dbReference type="Pfam" id="PF01022">
    <property type="entry name" value="HTH_5"/>
    <property type="match status" value="1"/>
</dbReference>
<dbReference type="NCBIfam" id="NF033788">
    <property type="entry name" value="HTH_metalloreg"/>
    <property type="match status" value="1"/>
</dbReference>
<dbReference type="GO" id="GO:0003700">
    <property type="term" value="F:DNA-binding transcription factor activity"/>
    <property type="evidence" value="ECO:0007669"/>
    <property type="project" value="InterPro"/>
</dbReference>
<dbReference type="RefSeq" id="WP_126306512.1">
    <property type="nucleotide sequence ID" value="NZ_AP018449.1"/>
</dbReference>
<protein>
    <submittedName>
        <fullName evidence="5">HTH-type transcriptional repressor AseR</fullName>
    </submittedName>
</protein>
<dbReference type="PANTHER" id="PTHR33154">
    <property type="entry name" value="TRANSCRIPTIONAL REGULATOR, ARSR FAMILY"/>
    <property type="match status" value="1"/>
</dbReference>
<dbReference type="Gene3D" id="1.10.10.10">
    <property type="entry name" value="Winged helix-like DNA-binding domain superfamily/Winged helix DNA-binding domain"/>
    <property type="match status" value="1"/>
</dbReference>
<keyword evidence="2" id="KW-0238">DNA-binding</keyword>
<dbReference type="PROSITE" id="PS00846">
    <property type="entry name" value="HTH_ARSR_1"/>
    <property type="match status" value="1"/>
</dbReference>
<evidence type="ECO:0000256" key="3">
    <source>
        <dbReference type="ARBA" id="ARBA00023163"/>
    </source>
</evidence>
<evidence type="ECO:0000313" key="6">
    <source>
        <dbReference type="Proteomes" id="UP000276437"/>
    </source>
</evidence>
<dbReference type="InterPro" id="IPR001845">
    <property type="entry name" value="HTH_ArsR_DNA-bd_dom"/>
</dbReference>
<dbReference type="OrthoDB" id="9798835at2"/>
<sequence>MSTIEVLKALADETRMRMLSLLYQETLCVCDLEAILKLSQSNASRHLTKLKNARLITSEKQAQWVYHRADEKMLATCSFVKELLAAESDMSPLFRKDLARLRKYRECGGGCGRTVKIDEE</sequence>
<dbReference type="SMART" id="SM00418">
    <property type="entry name" value="HTH_ARSR"/>
    <property type="match status" value="1"/>
</dbReference>
<dbReference type="EMBL" id="AP018449">
    <property type="protein sequence ID" value="BBB90062.1"/>
    <property type="molecule type" value="Genomic_DNA"/>
</dbReference>
<evidence type="ECO:0000259" key="4">
    <source>
        <dbReference type="PROSITE" id="PS50987"/>
    </source>
</evidence>
<dbReference type="PRINTS" id="PR00778">
    <property type="entry name" value="HTHARSR"/>
</dbReference>
<dbReference type="KEGG" id="mana:MAMMFC1_00710"/>
<dbReference type="GO" id="GO:0003677">
    <property type="term" value="F:DNA binding"/>
    <property type="evidence" value="ECO:0007669"/>
    <property type="project" value="UniProtKB-KW"/>
</dbReference>
<evidence type="ECO:0000256" key="2">
    <source>
        <dbReference type="ARBA" id="ARBA00023125"/>
    </source>
</evidence>
<accession>A0A348AG64</accession>
<reference evidence="5 6" key="1">
    <citation type="journal article" date="2018" name="Int. J. Syst. Evol. Microbiol.">
        <title>Methylomusa anaerophila gen. nov., sp. nov., an anaerobic methanol-utilizing bacterium isolated from a microbial fuel cell.</title>
        <authorList>
            <person name="Amano N."/>
            <person name="Yamamuro A."/>
            <person name="Miyahara M."/>
            <person name="Kouzuma A."/>
            <person name="Abe T."/>
            <person name="Watanabe K."/>
        </authorList>
    </citation>
    <scope>NUCLEOTIDE SEQUENCE [LARGE SCALE GENOMIC DNA]</scope>
    <source>
        <strain evidence="5 6">MMFC1</strain>
    </source>
</reference>
<gene>
    <name evidence="5" type="primary">aseR_2</name>
    <name evidence="5" type="ORF">MAMMFC1_00710</name>
</gene>
<organism evidence="5 6">
    <name type="scientific">Methylomusa anaerophila</name>
    <dbReference type="NCBI Taxonomy" id="1930071"/>
    <lineage>
        <taxon>Bacteria</taxon>
        <taxon>Bacillati</taxon>
        <taxon>Bacillota</taxon>
        <taxon>Negativicutes</taxon>
        <taxon>Selenomonadales</taxon>
        <taxon>Sporomusaceae</taxon>
        <taxon>Methylomusa</taxon>
    </lineage>
</organism>
<dbReference type="InterPro" id="IPR011991">
    <property type="entry name" value="ArsR-like_HTH"/>
</dbReference>
<feature type="domain" description="HTH arsR-type" evidence="4">
    <location>
        <begin position="1"/>
        <end position="95"/>
    </location>
</feature>
<keyword evidence="3" id="KW-0804">Transcription</keyword>
<dbReference type="PANTHER" id="PTHR33154:SF18">
    <property type="entry name" value="ARSENICAL RESISTANCE OPERON REPRESSOR"/>
    <property type="match status" value="1"/>
</dbReference>
<dbReference type="CDD" id="cd00090">
    <property type="entry name" value="HTH_ARSR"/>
    <property type="match status" value="1"/>
</dbReference>
<dbReference type="AlphaFoldDB" id="A0A348AG64"/>
<dbReference type="PROSITE" id="PS50987">
    <property type="entry name" value="HTH_ARSR_2"/>
    <property type="match status" value="1"/>
</dbReference>
<name>A0A348AG64_9FIRM</name>
<evidence type="ECO:0000256" key="1">
    <source>
        <dbReference type="ARBA" id="ARBA00023015"/>
    </source>
</evidence>
<proteinExistence type="predicted"/>
<evidence type="ECO:0000313" key="5">
    <source>
        <dbReference type="EMBL" id="BBB90062.1"/>
    </source>
</evidence>
<dbReference type="InterPro" id="IPR018334">
    <property type="entry name" value="ArsR_HTH"/>
</dbReference>
<dbReference type="Proteomes" id="UP000276437">
    <property type="component" value="Chromosome"/>
</dbReference>
<dbReference type="InterPro" id="IPR051081">
    <property type="entry name" value="HTH_MetalResp_TranReg"/>
</dbReference>
<dbReference type="InterPro" id="IPR036390">
    <property type="entry name" value="WH_DNA-bd_sf"/>
</dbReference>